<reference evidence="3 4" key="1">
    <citation type="journal article" date="2016" name="Nat. Commun.">
        <title>Thousands of microbial genomes shed light on interconnected biogeochemical processes in an aquifer system.</title>
        <authorList>
            <person name="Anantharaman K."/>
            <person name="Brown C.T."/>
            <person name="Hug L.A."/>
            <person name="Sharon I."/>
            <person name="Castelle C.J."/>
            <person name="Probst A.J."/>
            <person name="Thomas B.C."/>
            <person name="Singh A."/>
            <person name="Wilkins M.J."/>
            <person name="Karaoz U."/>
            <person name="Brodie E.L."/>
            <person name="Williams K.H."/>
            <person name="Hubbard S.S."/>
            <person name="Banfield J.F."/>
        </authorList>
    </citation>
    <scope>NUCLEOTIDE SEQUENCE [LARGE SCALE GENOMIC DNA]</scope>
</reference>
<evidence type="ECO:0000313" key="3">
    <source>
        <dbReference type="EMBL" id="OGE30450.1"/>
    </source>
</evidence>
<dbReference type="Gene3D" id="3.40.50.720">
    <property type="entry name" value="NAD(P)-binding Rossmann-like Domain"/>
    <property type="match status" value="1"/>
</dbReference>
<proteinExistence type="inferred from homology"/>
<name>A0A1F5JPT6_9BACT</name>
<feature type="domain" description="NAD-dependent epimerase/dehydratase" evidence="2">
    <location>
        <begin position="3"/>
        <end position="225"/>
    </location>
</feature>
<dbReference type="STRING" id="1797768.A3C59_00500"/>
<gene>
    <name evidence="3" type="ORF">A3C59_00500</name>
</gene>
<dbReference type="PANTHER" id="PTHR43000">
    <property type="entry name" value="DTDP-D-GLUCOSE 4,6-DEHYDRATASE-RELATED"/>
    <property type="match status" value="1"/>
</dbReference>
<comment type="caution">
    <text evidence="3">The sequence shown here is derived from an EMBL/GenBank/DDBJ whole genome shotgun (WGS) entry which is preliminary data.</text>
</comment>
<dbReference type="EMBL" id="MFCV01000047">
    <property type="protein sequence ID" value="OGE30450.1"/>
    <property type="molecule type" value="Genomic_DNA"/>
</dbReference>
<comment type="similarity">
    <text evidence="1">Belongs to the NAD(P)-dependent epimerase/dehydratase family.</text>
</comment>
<dbReference type="AlphaFoldDB" id="A0A1F5JPT6"/>
<sequence>MKIFVTGGTGFIGKFVISKLKSEKNKLLILTRNLHVSENSKNTLFVKGDLSDVNQWKDELKKFMPDAAIHLAWEGIPDYSSKNSIKNLNFSLELVQLLAEIGCKKILATGTLWEYGDQSGKLSEDMQIKPFNAFTAAKNALNWLGSEIAKERDISFTWIRLFYVYGPGLKRDSLIPYLIKCGKENKKAEIRNLYAQNDFVYVEDVADAICTLLLKCKKGGVYNIGSGQLTSVQTIIEKIFNSFSKQKKYKKTKKKNLDSLAYAYADISKIQKFGWKPRINIEEGLRKTIEASLN</sequence>
<accession>A0A1F5JPT6</accession>
<dbReference type="InterPro" id="IPR036291">
    <property type="entry name" value="NAD(P)-bd_dom_sf"/>
</dbReference>
<dbReference type="InterPro" id="IPR001509">
    <property type="entry name" value="Epimerase_deHydtase"/>
</dbReference>
<evidence type="ECO:0000259" key="2">
    <source>
        <dbReference type="Pfam" id="PF01370"/>
    </source>
</evidence>
<protein>
    <recommendedName>
        <fullName evidence="2">NAD-dependent epimerase/dehydratase domain-containing protein</fullName>
    </recommendedName>
</protein>
<evidence type="ECO:0000313" key="4">
    <source>
        <dbReference type="Proteomes" id="UP000176902"/>
    </source>
</evidence>
<evidence type="ECO:0000256" key="1">
    <source>
        <dbReference type="ARBA" id="ARBA00007637"/>
    </source>
</evidence>
<dbReference type="Pfam" id="PF01370">
    <property type="entry name" value="Epimerase"/>
    <property type="match status" value="1"/>
</dbReference>
<organism evidence="3 4">
    <name type="scientific">Candidatus Daviesbacteria bacterium RIFCSPHIGHO2_02_FULL_36_13</name>
    <dbReference type="NCBI Taxonomy" id="1797768"/>
    <lineage>
        <taxon>Bacteria</taxon>
        <taxon>Candidatus Daviesiibacteriota</taxon>
    </lineage>
</organism>
<dbReference type="SUPFAM" id="SSF51735">
    <property type="entry name" value="NAD(P)-binding Rossmann-fold domains"/>
    <property type="match status" value="1"/>
</dbReference>
<dbReference type="Proteomes" id="UP000176902">
    <property type="component" value="Unassembled WGS sequence"/>
</dbReference>